<reference evidence="2 3" key="1">
    <citation type="submission" date="2019-06" db="EMBL/GenBank/DDBJ databases">
        <title>Whole genome shotgun sequence of Glutamicibacter uratoxydans NBRC 15515.</title>
        <authorList>
            <person name="Hosoyama A."/>
            <person name="Uohara A."/>
            <person name="Ohji S."/>
            <person name="Ichikawa N."/>
        </authorList>
    </citation>
    <scope>NUCLEOTIDE SEQUENCE [LARGE SCALE GENOMIC DNA]</scope>
    <source>
        <strain evidence="2 3">NBRC 15515</strain>
    </source>
</reference>
<sequence length="138" mass="14827">MLAEYKMPFNYVQVVIAAFGAMALSVLTFFIAEAAGASMHFSGGLFAHIDFIHIVRFTVFPIVLLGFLTYVIGKSHPGICRIAQWAGVALVAVSLVSSSSSPRTRAAQSPWQSCTSFSAPLGSSRWTTPTSGPMSERH</sequence>
<dbReference type="AlphaFoldDB" id="A0A4Y4DKM3"/>
<dbReference type="RefSeq" id="WP_246055314.1">
    <property type="nucleotide sequence ID" value="NZ_BAAAJL010000003.1"/>
</dbReference>
<keyword evidence="1" id="KW-1133">Transmembrane helix</keyword>
<evidence type="ECO:0000256" key="1">
    <source>
        <dbReference type="SAM" id="Phobius"/>
    </source>
</evidence>
<proteinExistence type="predicted"/>
<organism evidence="2 3">
    <name type="scientific">Glutamicibacter uratoxydans</name>
    <name type="common">Arthrobacter uratoxydans</name>
    <dbReference type="NCBI Taxonomy" id="43667"/>
    <lineage>
        <taxon>Bacteria</taxon>
        <taxon>Bacillati</taxon>
        <taxon>Actinomycetota</taxon>
        <taxon>Actinomycetes</taxon>
        <taxon>Micrococcales</taxon>
        <taxon>Micrococcaceae</taxon>
        <taxon>Glutamicibacter</taxon>
    </lineage>
</organism>
<feature type="transmembrane region" description="Helical" evidence="1">
    <location>
        <begin position="51"/>
        <end position="72"/>
    </location>
</feature>
<evidence type="ECO:0000313" key="3">
    <source>
        <dbReference type="Proteomes" id="UP000316612"/>
    </source>
</evidence>
<keyword evidence="1" id="KW-0472">Membrane</keyword>
<protein>
    <submittedName>
        <fullName evidence="2">Uncharacterized protein</fullName>
    </submittedName>
</protein>
<dbReference type="InterPro" id="IPR045713">
    <property type="entry name" value="DUF6069"/>
</dbReference>
<comment type="caution">
    <text evidence="2">The sequence shown here is derived from an EMBL/GenBank/DDBJ whole genome shotgun (WGS) entry which is preliminary data.</text>
</comment>
<gene>
    <name evidence="2" type="ORF">AUR04nite_06750</name>
</gene>
<dbReference type="Proteomes" id="UP000316612">
    <property type="component" value="Unassembled WGS sequence"/>
</dbReference>
<evidence type="ECO:0000313" key="2">
    <source>
        <dbReference type="EMBL" id="GED05143.1"/>
    </source>
</evidence>
<dbReference type="Pfam" id="PF19545">
    <property type="entry name" value="DUF6069"/>
    <property type="match status" value="1"/>
</dbReference>
<name>A0A4Y4DKM3_GLUUR</name>
<dbReference type="EMBL" id="BJNY01000002">
    <property type="protein sequence ID" value="GED05143.1"/>
    <property type="molecule type" value="Genomic_DNA"/>
</dbReference>
<keyword evidence="1" id="KW-0812">Transmembrane</keyword>
<feature type="transmembrane region" description="Helical" evidence="1">
    <location>
        <begin position="12"/>
        <end position="31"/>
    </location>
</feature>
<keyword evidence="3" id="KW-1185">Reference proteome</keyword>
<accession>A0A4Y4DKM3</accession>